<dbReference type="InterPro" id="IPR003644">
    <property type="entry name" value="Calx_beta"/>
</dbReference>
<dbReference type="InterPro" id="IPR011042">
    <property type="entry name" value="6-blade_b-propeller_TolB-like"/>
</dbReference>
<dbReference type="InterPro" id="IPR011041">
    <property type="entry name" value="Quinoprot_gluc/sorb_DH_b-prop"/>
</dbReference>
<dbReference type="Pfam" id="PF03160">
    <property type="entry name" value="Calx-beta"/>
    <property type="match status" value="3"/>
</dbReference>
<proteinExistence type="predicted"/>
<protein>
    <recommendedName>
        <fullName evidence="4">Calx-beta domain-containing protein</fullName>
    </recommendedName>
</protein>
<sequence>MLPPLRRRKLPATRCRAQRRDRLTWTLAALEPRVLLAGDAGAAVGTAVDFVEVGPPAGNAAASPADLAATNVAGKGHVTGNDARQSVVSRCIVFVDSDVADANLFADATSPDAEVVLLSANQDAISQITETLARRHHVASIHIVSHGAAGQLQLGGEILDAAAVHARADQLAKWSFSLTPDADILLYGCEVGAGRGGDALMRSIAALTGADVAASIDTSGARTQGANWTLEKTIGQIESGLAFQANVLARYKHTLPVNTSLVNLNSFSSADSINLNGGASISGDGKLQLTSSAMYQAGSGFFATPVTLSENTSFQTSFSFEINGGSGAGGADGLAFVLQNSPQGADAVGGNAGWLGYGGIGRSVVIELDTWKNSWDQFSDEIAVTLNGDFKTQIAASQSPINLNSGSVGYAWIDYDGATNTLSVFVSDSNSKPNTASLVTNVDLQSQLGDRFFAGFTASNYNLPNAHKIGSWSMEIQDDYGIGGVTTYAVGQSQISVGESAGTTQFQIVRTGDISQAGSVRYQSSNLSATAGSDYTAVSGIANFAANQSVVQVQLTILDDDETESAESFRLSLSDPDAGVLGTRQTTTVTIYDDEQAVPSFASFASGDPVKLNGGASITGGALQVTSDSPYQVGSAFFNSPINVTENTSFRTSFAFQINGGAGASGADGFAFVLQNSPSGSSALGGGAGWLGYGGISRSVAIEFDTWRNGWDQFNDEIAVTLNGDFQNQRAAVVAPTNLNSGSVKYAWVDYDGTTNELTVYVSDTNQRPTSPSLTTQIDLRAVVGSQFYAGFTASNYNVPNAHRIVSWAMDVDEQAIDPPSPTFVLNSNRVSVGEKDGQVVLQVRRTGDLSQVASVRYETTNQTAIAGSDYTAKSGTLSFGVNQSVAEIVIDILDDAEAESLESFTVSLSNPSGAVLGSIQSAVVNILDDEQSLPNFASFDADNLITRNGSASVTGGRLQITSAAPYQAGSAFYNDAIELTSNTSFQTNFSFAINGGSGSSGADGFALVLQNSPQGLRALGGNGGWLGYGGIAKSVAIEFDTWKNSWDAFSDEVSVNLNGDFQNSIGAAASPINLNSGSVGYAWVDYDGTTNTLRVYLSENNQKPTTPTLVRNIDLAATLGNQFYVGFTASNYNLPNAHQILSWSLNLDVPDDPSNSGPGTFGLQSSQITVNESAGEAIVGVVRTGNASSAASINYQTYDKTGAQAATASADYLQTSGVLRFEAGQRYAEIRIPLLNDDLEEGLEAFVLTIDNPVNAELGVPRTATISILDDEQQLPSYVDFSSSEFINLNGNASLSGGYLQLTSNAAYQAGSAFYSNSIDVTSTSSFQTSFSFQMDQGWGSGGADGIAFVMQNSAAGSDAIGYGSYGLGYGGLANSVAIELDTWKNGFDKFGDEIAIVVNGNVQNALAQAPAPINLNSGGVYYAWIDYNGDSNVLAVYVSDTPEKPGLANVRATIALDQIVGNQMYVGFSAADYDRPNRHRIASWWMNSQTPVADPGVLPTGEIQTKIVHSGLNQPTAIDWSDDGRNLYVSEKAGVVKVYRDAQRVSDPIIDISRIVNNVSDRGLLDVAVHPDLENNPYMYLLYTYDPPEVWNHVGNGLAGPDGTGNRVGQLMRITLDETTNFTTMVAGSETILLGNASTWDNFNAFTNSVTNMAEPPAGQNADGSYIQDFINSDSTTHSIASLEFAPDGSLFVSIGDGASYNQMDPRAVRVQDIDSLSGKVLRIDPVTGQGLSDNPFFNGDADANRSKVYQLGLRNPFRIAVDDATGRLFIGDVGWTTWEEINTGDPGTNFGWPYYEGGQGYNIVTPGGYLGLPAGQQFLANGGEATPSIIALSHAGDGINAIVMGDVIRGGDLGLLYEGDIIFNDLGQGIVRRASVDADGNVTDVSVFTTGAQYVVDMRQGIDGEMYFVDLLDGQIGRWEVV</sequence>
<gene>
    <name evidence="5" type="ORF">Rcae01_02490</name>
</gene>
<dbReference type="PANTHER" id="PTHR32401">
    <property type="entry name" value="CONCANAVALIN A-LIKE LECTIN FAMILY PROTEIN"/>
    <property type="match status" value="1"/>
</dbReference>
<dbReference type="Proteomes" id="UP001416858">
    <property type="component" value="Unassembled WGS sequence"/>
</dbReference>
<dbReference type="Gene3D" id="2.60.40.2030">
    <property type="match status" value="3"/>
</dbReference>
<dbReference type="Gene3D" id="2.120.10.30">
    <property type="entry name" value="TolB, C-terminal domain"/>
    <property type="match status" value="1"/>
</dbReference>
<dbReference type="SMART" id="SM00237">
    <property type="entry name" value="Calx_beta"/>
    <property type="match status" value="3"/>
</dbReference>
<dbReference type="EMBL" id="BAABRO010000004">
    <property type="protein sequence ID" value="GAA5507036.1"/>
    <property type="molecule type" value="Genomic_DNA"/>
</dbReference>
<evidence type="ECO:0000313" key="5">
    <source>
        <dbReference type="EMBL" id="GAA5507036.1"/>
    </source>
</evidence>
<dbReference type="InterPro" id="IPR013320">
    <property type="entry name" value="ConA-like_dom_sf"/>
</dbReference>
<dbReference type="PANTHER" id="PTHR32401:SF48">
    <property type="entry name" value="LEGUME LECTIN DOMAIN-CONTAINING PROTEIN"/>
    <property type="match status" value="1"/>
</dbReference>
<dbReference type="InterPro" id="IPR053786">
    <property type="entry name" value="LEPRxLL_CS"/>
</dbReference>
<keyword evidence="3" id="KW-0106">Calcium</keyword>
<feature type="domain" description="Calx-beta" evidence="4">
    <location>
        <begin position="812"/>
        <end position="910"/>
    </location>
</feature>
<dbReference type="InterPro" id="IPR012938">
    <property type="entry name" value="Glc/Sorbosone_DH"/>
</dbReference>
<organism evidence="5 6">
    <name type="scientific">Novipirellula caenicola</name>
    <dbReference type="NCBI Taxonomy" id="1536901"/>
    <lineage>
        <taxon>Bacteria</taxon>
        <taxon>Pseudomonadati</taxon>
        <taxon>Planctomycetota</taxon>
        <taxon>Planctomycetia</taxon>
        <taxon>Pirellulales</taxon>
        <taxon>Pirellulaceae</taxon>
        <taxon>Novipirellula</taxon>
    </lineage>
</organism>
<accession>A0ABP9VQT9</accession>
<dbReference type="RefSeq" id="WP_345683922.1">
    <property type="nucleotide sequence ID" value="NZ_BAABRO010000004.1"/>
</dbReference>
<dbReference type="CDD" id="cd01951">
    <property type="entry name" value="lectin_L-type"/>
    <property type="match status" value="3"/>
</dbReference>
<name>A0ABP9VQT9_9BACT</name>
<evidence type="ECO:0000256" key="3">
    <source>
        <dbReference type="ARBA" id="ARBA00022837"/>
    </source>
</evidence>
<keyword evidence="6" id="KW-1185">Reference proteome</keyword>
<dbReference type="SUPFAM" id="SSF141072">
    <property type="entry name" value="CalX-like"/>
    <property type="match status" value="3"/>
</dbReference>
<dbReference type="Gene3D" id="2.60.120.200">
    <property type="match status" value="4"/>
</dbReference>
<feature type="domain" description="Calx-beta" evidence="4">
    <location>
        <begin position="1148"/>
        <end position="1252"/>
    </location>
</feature>
<keyword evidence="1" id="KW-0732">Signal</keyword>
<evidence type="ECO:0000256" key="1">
    <source>
        <dbReference type="ARBA" id="ARBA00022729"/>
    </source>
</evidence>
<comment type="caution">
    <text evidence="5">The sequence shown here is derived from an EMBL/GenBank/DDBJ whole genome shotgun (WGS) entry which is preliminary data.</text>
</comment>
<evidence type="ECO:0000259" key="4">
    <source>
        <dbReference type="SMART" id="SM00237"/>
    </source>
</evidence>
<evidence type="ECO:0000256" key="2">
    <source>
        <dbReference type="ARBA" id="ARBA00022737"/>
    </source>
</evidence>
<dbReference type="SUPFAM" id="SSF49899">
    <property type="entry name" value="Concanavalin A-like lectins/glucanases"/>
    <property type="match status" value="4"/>
</dbReference>
<evidence type="ECO:0000313" key="6">
    <source>
        <dbReference type="Proteomes" id="UP001416858"/>
    </source>
</evidence>
<dbReference type="InterPro" id="IPR025592">
    <property type="entry name" value="DUF4347"/>
</dbReference>
<dbReference type="InterPro" id="IPR050258">
    <property type="entry name" value="Leguminous_Lectin"/>
</dbReference>
<dbReference type="SUPFAM" id="SSF50952">
    <property type="entry name" value="Soluble quinoprotein glucose dehydrogenase"/>
    <property type="match status" value="1"/>
</dbReference>
<dbReference type="InterPro" id="IPR038081">
    <property type="entry name" value="CalX-like_sf"/>
</dbReference>
<dbReference type="Pfam" id="PF00139">
    <property type="entry name" value="Lectin_legB"/>
    <property type="match status" value="4"/>
</dbReference>
<dbReference type="Pfam" id="PF07995">
    <property type="entry name" value="GSDH"/>
    <property type="match status" value="2"/>
</dbReference>
<keyword evidence="2" id="KW-0677">Repeat</keyword>
<dbReference type="InterPro" id="IPR001220">
    <property type="entry name" value="Legume_lectin_dom"/>
</dbReference>
<reference evidence="5 6" key="1">
    <citation type="submission" date="2024-02" db="EMBL/GenBank/DDBJ databases">
        <title>Rhodopirellula caenicola NBRC 110016.</title>
        <authorList>
            <person name="Ichikawa N."/>
            <person name="Katano-Makiyama Y."/>
            <person name="Hidaka K."/>
        </authorList>
    </citation>
    <scope>NUCLEOTIDE SEQUENCE [LARGE SCALE GENOMIC DNA]</scope>
    <source>
        <strain evidence="5 6">NBRC 110016</strain>
    </source>
</reference>
<dbReference type="InterPro" id="IPR056573">
    <property type="entry name" value="Lectin_L-type_dom"/>
</dbReference>
<dbReference type="Pfam" id="PF14252">
    <property type="entry name" value="DUF4347"/>
    <property type="match status" value="1"/>
</dbReference>
<dbReference type="NCBIfam" id="NF012209">
    <property type="entry name" value="LEPR-8K"/>
    <property type="match status" value="1"/>
</dbReference>
<feature type="domain" description="Calx-beta" evidence="4">
    <location>
        <begin position="475"/>
        <end position="574"/>
    </location>
</feature>